<proteinExistence type="predicted"/>
<evidence type="ECO:0000313" key="1">
    <source>
        <dbReference type="EMBL" id="EWM29667.1"/>
    </source>
</evidence>
<reference evidence="1 2" key="1">
    <citation type="journal article" date="2014" name="Mol. Plant">
        <title>Chromosome Scale Genome Assembly and Transcriptome Profiling of Nannochloropsis gaditana in Nitrogen Depletion.</title>
        <authorList>
            <person name="Corteggiani Carpinelli E."/>
            <person name="Telatin A."/>
            <person name="Vitulo N."/>
            <person name="Forcato C."/>
            <person name="D'Angelo M."/>
            <person name="Schiavon R."/>
            <person name="Vezzi A."/>
            <person name="Giacometti G.M."/>
            <person name="Morosinotto T."/>
            <person name="Valle G."/>
        </authorList>
    </citation>
    <scope>NUCLEOTIDE SEQUENCE [LARGE SCALE GENOMIC DNA]</scope>
    <source>
        <strain evidence="1 2">B-31</strain>
    </source>
</reference>
<dbReference type="EMBL" id="AZIL01000123">
    <property type="protein sequence ID" value="EWM29667.1"/>
    <property type="molecule type" value="Genomic_DNA"/>
</dbReference>
<dbReference type="Proteomes" id="UP000019335">
    <property type="component" value="Chromosome 2"/>
</dbReference>
<comment type="caution">
    <text evidence="1">The sequence shown here is derived from an EMBL/GenBank/DDBJ whole genome shotgun (WGS) entry which is preliminary data.</text>
</comment>
<gene>
    <name evidence="1" type="ORF">Naga_100112g6</name>
</gene>
<name>W7TU37_9STRA</name>
<accession>W7TU37</accession>
<sequence length="105" mass="12394">MRTRLCVLRAWTRVACLPHFYSDSRQGMRWNKCWRRSRSSSMWRAQGRKGREESKCVATMWEVSLAIQAKRRQKTRAIRGRCLHRMLSPVREAPNAGFISNLLLT</sequence>
<evidence type="ECO:0000313" key="2">
    <source>
        <dbReference type="Proteomes" id="UP000019335"/>
    </source>
</evidence>
<keyword evidence="2" id="KW-1185">Reference proteome</keyword>
<organism evidence="1 2">
    <name type="scientific">Nannochloropsis gaditana</name>
    <dbReference type="NCBI Taxonomy" id="72520"/>
    <lineage>
        <taxon>Eukaryota</taxon>
        <taxon>Sar</taxon>
        <taxon>Stramenopiles</taxon>
        <taxon>Ochrophyta</taxon>
        <taxon>Eustigmatophyceae</taxon>
        <taxon>Eustigmatales</taxon>
        <taxon>Monodopsidaceae</taxon>
        <taxon>Nannochloropsis</taxon>
    </lineage>
</organism>
<dbReference type="AlphaFoldDB" id="W7TU37"/>
<protein>
    <submittedName>
        <fullName evidence="1">Uncharacterized protein</fullName>
    </submittedName>
</protein>